<evidence type="ECO:0000313" key="2">
    <source>
        <dbReference type="EMBL" id="MFD1322576.1"/>
    </source>
</evidence>
<reference evidence="3" key="1">
    <citation type="journal article" date="2019" name="Int. J. Syst. Evol. Microbiol.">
        <title>The Global Catalogue of Microorganisms (GCM) 10K type strain sequencing project: providing services to taxonomists for standard genome sequencing and annotation.</title>
        <authorList>
            <consortium name="The Broad Institute Genomics Platform"/>
            <consortium name="The Broad Institute Genome Sequencing Center for Infectious Disease"/>
            <person name="Wu L."/>
            <person name="Ma J."/>
        </authorList>
    </citation>
    <scope>NUCLEOTIDE SEQUENCE [LARGE SCALE GENOMIC DNA]</scope>
    <source>
        <strain evidence="3">JCM 31037</strain>
    </source>
</reference>
<feature type="transmembrane region" description="Helical" evidence="1">
    <location>
        <begin position="20"/>
        <end position="49"/>
    </location>
</feature>
<keyword evidence="3" id="KW-1185">Reference proteome</keyword>
<comment type="caution">
    <text evidence="2">The sequence shown here is derived from an EMBL/GenBank/DDBJ whole genome shotgun (WGS) entry which is preliminary data.</text>
</comment>
<proteinExistence type="predicted"/>
<gene>
    <name evidence="2" type="ORF">ACFQ4H_15880</name>
</gene>
<dbReference type="RefSeq" id="WP_377571726.1">
    <property type="nucleotide sequence ID" value="NZ_JBHTMP010000022.1"/>
</dbReference>
<dbReference type="Proteomes" id="UP001597260">
    <property type="component" value="Unassembled WGS sequence"/>
</dbReference>
<sequence length="54" mass="5914">MKHLVNRSPTVPDSAIPLSIKLWFAFCTLIGLAVLGLAAWLTITTFAWFEGPTP</sequence>
<evidence type="ECO:0000313" key="3">
    <source>
        <dbReference type="Proteomes" id="UP001597260"/>
    </source>
</evidence>
<protein>
    <submittedName>
        <fullName evidence="2">Uncharacterized protein</fullName>
    </submittedName>
</protein>
<keyword evidence="1" id="KW-0472">Membrane</keyword>
<keyword evidence="1" id="KW-0812">Transmembrane</keyword>
<evidence type="ECO:0000256" key="1">
    <source>
        <dbReference type="SAM" id="Phobius"/>
    </source>
</evidence>
<dbReference type="EMBL" id="JBHTMP010000022">
    <property type="protein sequence ID" value="MFD1322576.1"/>
    <property type="molecule type" value="Genomic_DNA"/>
</dbReference>
<name>A0ABW3YE11_9ACTN</name>
<organism evidence="2 3">
    <name type="scientific">Micromonospora sonneratiae</name>
    <dbReference type="NCBI Taxonomy" id="1184706"/>
    <lineage>
        <taxon>Bacteria</taxon>
        <taxon>Bacillati</taxon>
        <taxon>Actinomycetota</taxon>
        <taxon>Actinomycetes</taxon>
        <taxon>Micromonosporales</taxon>
        <taxon>Micromonosporaceae</taxon>
        <taxon>Micromonospora</taxon>
    </lineage>
</organism>
<keyword evidence="1" id="KW-1133">Transmembrane helix</keyword>
<accession>A0ABW3YE11</accession>